<sequence length="112" mass="12294">MGLVRDFLVILACLQLGKGVAAVLPFGFPGSIIGLFVLFMLLSLQLIRLHWVHDGGQLILRHMALLFIPVAVGLLGYLDVLRDGLWLIIGTALAGLVLILLGVGHLYQRWNR</sequence>
<keyword evidence="4 6" id="KW-1133">Transmembrane helix</keyword>
<dbReference type="InterPro" id="IPR005538">
    <property type="entry name" value="LrgA/CidA"/>
</dbReference>
<feature type="transmembrane region" description="Helical" evidence="6">
    <location>
        <begin position="84"/>
        <end position="107"/>
    </location>
</feature>
<evidence type="ECO:0000256" key="5">
    <source>
        <dbReference type="ARBA" id="ARBA00023136"/>
    </source>
</evidence>
<keyword evidence="8" id="KW-1185">Reference proteome</keyword>
<dbReference type="RefSeq" id="WP_344954464.1">
    <property type="nucleotide sequence ID" value="NZ_BAABCX010000001.1"/>
</dbReference>
<dbReference type="PANTHER" id="PTHR33931">
    <property type="entry name" value="HOLIN-LIKE PROTEIN CIDA-RELATED"/>
    <property type="match status" value="1"/>
</dbReference>
<dbReference type="PANTHER" id="PTHR33931:SF5">
    <property type="entry name" value="UPF0299 MEMBRANE PROTEIN YOHJ"/>
    <property type="match status" value="1"/>
</dbReference>
<evidence type="ECO:0000256" key="2">
    <source>
        <dbReference type="ARBA" id="ARBA00022475"/>
    </source>
</evidence>
<dbReference type="Proteomes" id="UP001500795">
    <property type="component" value="Unassembled WGS sequence"/>
</dbReference>
<dbReference type="Pfam" id="PF03788">
    <property type="entry name" value="LrgA"/>
    <property type="match status" value="1"/>
</dbReference>
<evidence type="ECO:0000313" key="8">
    <source>
        <dbReference type="Proteomes" id="UP001500795"/>
    </source>
</evidence>
<comment type="caution">
    <text evidence="7">The sequence shown here is derived from an EMBL/GenBank/DDBJ whole genome shotgun (WGS) entry which is preliminary data.</text>
</comment>
<keyword evidence="2" id="KW-1003">Cell membrane</keyword>
<evidence type="ECO:0000256" key="6">
    <source>
        <dbReference type="SAM" id="Phobius"/>
    </source>
</evidence>
<comment type="subcellular location">
    <subcellularLocation>
        <location evidence="1">Cell membrane</location>
        <topology evidence="1">Multi-pass membrane protein</topology>
    </subcellularLocation>
</comment>
<proteinExistence type="predicted"/>
<organism evidence="7 8">
    <name type="scientific">Zobellella aerophila</name>
    <dbReference type="NCBI Taxonomy" id="870480"/>
    <lineage>
        <taxon>Bacteria</taxon>
        <taxon>Pseudomonadati</taxon>
        <taxon>Pseudomonadota</taxon>
        <taxon>Gammaproteobacteria</taxon>
        <taxon>Aeromonadales</taxon>
        <taxon>Aeromonadaceae</taxon>
        <taxon>Zobellella</taxon>
    </lineage>
</organism>
<keyword evidence="3 6" id="KW-0812">Transmembrane</keyword>
<accession>A0ABP6VA33</accession>
<name>A0ABP6VA33_9GAMM</name>
<evidence type="ECO:0000313" key="7">
    <source>
        <dbReference type="EMBL" id="GAA3529111.1"/>
    </source>
</evidence>
<feature type="transmembrane region" description="Helical" evidence="6">
    <location>
        <begin position="58"/>
        <end position="78"/>
    </location>
</feature>
<keyword evidence="5 6" id="KW-0472">Membrane</keyword>
<protein>
    <submittedName>
        <fullName evidence="7">CidA/LrgA family protein</fullName>
    </submittedName>
</protein>
<gene>
    <name evidence="7" type="ORF">GCM10022394_05390</name>
</gene>
<reference evidence="8" key="1">
    <citation type="journal article" date="2019" name="Int. J. Syst. Evol. Microbiol.">
        <title>The Global Catalogue of Microorganisms (GCM) 10K type strain sequencing project: providing services to taxonomists for standard genome sequencing and annotation.</title>
        <authorList>
            <consortium name="The Broad Institute Genomics Platform"/>
            <consortium name="The Broad Institute Genome Sequencing Center for Infectious Disease"/>
            <person name="Wu L."/>
            <person name="Ma J."/>
        </authorList>
    </citation>
    <scope>NUCLEOTIDE SEQUENCE [LARGE SCALE GENOMIC DNA]</scope>
    <source>
        <strain evidence="8">JCM 17110</strain>
    </source>
</reference>
<evidence type="ECO:0000256" key="3">
    <source>
        <dbReference type="ARBA" id="ARBA00022692"/>
    </source>
</evidence>
<evidence type="ECO:0000256" key="4">
    <source>
        <dbReference type="ARBA" id="ARBA00022989"/>
    </source>
</evidence>
<evidence type="ECO:0000256" key="1">
    <source>
        <dbReference type="ARBA" id="ARBA00004651"/>
    </source>
</evidence>
<feature type="transmembrane region" description="Helical" evidence="6">
    <location>
        <begin position="31"/>
        <end position="51"/>
    </location>
</feature>
<dbReference type="EMBL" id="BAABCX010000001">
    <property type="protein sequence ID" value="GAA3529111.1"/>
    <property type="molecule type" value="Genomic_DNA"/>
</dbReference>